<organism evidence="2 3">
    <name type="scientific">Bifidobacterium pullorum subsp. saeculare DSM 6531 = LMG 14934</name>
    <dbReference type="NCBI Taxonomy" id="1437611"/>
    <lineage>
        <taxon>Bacteria</taxon>
        <taxon>Bacillati</taxon>
        <taxon>Actinomycetota</taxon>
        <taxon>Actinomycetes</taxon>
        <taxon>Bifidobacteriales</taxon>
        <taxon>Bifidobacteriaceae</taxon>
        <taxon>Bifidobacterium</taxon>
    </lineage>
</organism>
<reference evidence="2 3" key="1">
    <citation type="submission" date="2014-03" db="EMBL/GenBank/DDBJ databases">
        <title>Genomics of Bifidobacteria.</title>
        <authorList>
            <person name="Ventura M."/>
            <person name="Milani C."/>
            <person name="Lugli G.A."/>
        </authorList>
    </citation>
    <scope>NUCLEOTIDE SEQUENCE [LARGE SCALE GENOMIC DNA]</scope>
    <source>
        <strain evidence="2 3">LMG 14934</strain>
    </source>
</reference>
<keyword evidence="1" id="KW-0472">Membrane</keyword>
<gene>
    <name evidence="2" type="ORF">BSAE_1878</name>
</gene>
<accession>A0A087CPH6</accession>
<dbReference type="AlphaFoldDB" id="A0A087CPH6"/>
<evidence type="ECO:0000313" key="2">
    <source>
        <dbReference type="EMBL" id="KFI85176.1"/>
    </source>
</evidence>
<evidence type="ECO:0000313" key="3">
    <source>
        <dbReference type="Proteomes" id="UP000029040"/>
    </source>
</evidence>
<comment type="caution">
    <text evidence="2">The sequence shown here is derived from an EMBL/GenBank/DDBJ whole genome shotgun (WGS) entry which is preliminary data.</text>
</comment>
<protein>
    <submittedName>
        <fullName evidence="2">Uncharacterized protein</fullName>
    </submittedName>
</protein>
<proteinExistence type="predicted"/>
<dbReference type="Proteomes" id="UP000029040">
    <property type="component" value="Unassembled WGS sequence"/>
</dbReference>
<keyword evidence="1" id="KW-0812">Transmembrane</keyword>
<evidence type="ECO:0000256" key="1">
    <source>
        <dbReference type="SAM" id="Phobius"/>
    </source>
</evidence>
<keyword evidence="1" id="KW-1133">Transmembrane helix</keyword>
<name>A0A087CPH6_9BIFI</name>
<sequence length="70" mass="7969">MTAPAARPDCQYFCSRRNAMTRGTIVIRLPVITRFWIAVPPAVLAWSFHWFRPIVSGYQSASLSMINGRK</sequence>
<feature type="transmembrane region" description="Helical" evidence="1">
    <location>
        <begin position="25"/>
        <end position="48"/>
    </location>
</feature>
<dbReference type="EMBL" id="JGZM01000011">
    <property type="protein sequence ID" value="KFI85176.1"/>
    <property type="molecule type" value="Genomic_DNA"/>
</dbReference>